<accession>A0A9W9BDG6</accession>
<dbReference type="SUPFAM" id="SSF51735">
    <property type="entry name" value="NAD(P)-binding Rossmann-fold domains"/>
    <property type="match status" value="1"/>
</dbReference>
<dbReference type="RefSeq" id="XP_056026877.1">
    <property type="nucleotide sequence ID" value="XM_056175928.1"/>
</dbReference>
<evidence type="ECO:0000313" key="7">
    <source>
        <dbReference type="EMBL" id="KAJ4857821.1"/>
    </source>
</evidence>
<dbReference type="InterPro" id="IPR036291">
    <property type="entry name" value="NAD(P)-bd_dom_sf"/>
</dbReference>
<comment type="similarity">
    <text evidence="1 4">Belongs to the D-isomer specific 2-hydroxyacid dehydrogenase family.</text>
</comment>
<sequence length="338" mass="36841">MHHKIVALDAWHVPIPPNLLNLPPPHTYELKVCETQLTSNDDIQEAVKDATIVALTLTRLDASTLSAAKTPNLRLIAALASGTDSIDKQECKKRGIRVLNAPDANGDSVANHVLAMYFACRRRLMLMQKVILGTDEWVRREETVGIIGYGAIGQRVAQLCRGLGMTVLIASRKGAVSGSVTAASTRDTMSTEVHDTRTPFAEVLCRSTVLVLCLPRNPETLNLISHDEFQMMSQKTIMINVSRGGIVDEPALIQALRGGVIDGCATDVFLKEPSGAGDHWKEGDSPILKLSQDEAEELNLLVTPHVAWYARATIDGYLGAYKENVEDWCAGKPKNIVV</sequence>
<dbReference type="Gene3D" id="3.40.50.720">
    <property type="entry name" value="NAD(P)-binding Rossmann-like Domain"/>
    <property type="match status" value="2"/>
</dbReference>
<proteinExistence type="inferred from homology"/>
<dbReference type="CDD" id="cd05198">
    <property type="entry name" value="formate_dh_like"/>
    <property type="match status" value="1"/>
</dbReference>
<organism evidence="7 8">
    <name type="scientific">Trichoderma breve</name>
    <dbReference type="NCBI Taxonomy" id="2034170"/>
    <lineage>
        <taxon>Eukaryota</taxon>
        <taxon>Fungi</taxon>
        <taxon>Dikarya</taxon>
        <taxon>Ascomycota</taxon>
        <taxon>Pezizomycotina</taxon>
        <taxon>Sordariomycetes</taxon>
        <taxon>Hypocreomycetidae</taxon>
        <taxon>Hypocreales</taxon>
        <taxon>Hypocreaceae</taxon>
        <taxon>Trichoderma</taxon>
    </lineage>
</organism>
<dbReference type="PANTHER" id="PTHR43761:SF1">
    <property type="entry name" value="D-ISOMER SPECIFIC 2-HYDROXYACID DEHYDROGENASE CATALYTIC DOMAIN-CONTAINING PROTEIN-RELATED"/>
    <property type="match status" value="1"/>
</dbReference>
<reference evidence="7" key="1">
    <citation type="submission" date="2022-09" db="EMBL/GenBank/DDBJ databases">
        <title>Chromosome-level assembly of Trichoderma breve T069, a fungus used in development of biopesticide product.</title>
        <authorList>
            <person name="Lin R."/>
            <person name="Liu T."/>
        </authorList>
    </citation>
    <scope>NUCLEOTIDE SEQUENCE</scope>
    <source>
        <strain evidence="7">T069</strain>
    </source>
</reference>
<dbReference type="SUPFAM" id="SSF52283">
    <property type="entry name" value="Formate/glycerate dehydrogenase catalytic domain-like"/>
    <property type="match status" value="1"/>
</dbReference>
<keyword evidence="3" id="KW-0520">NAD</keyword>
<dbReference type="PANTHER" id="PTHR43761">
    <property type="entry name" value="D-ISOMER SPECIFIC 2-HYDROXYACID DEHYDROGENASE FAMILY PROTEIN (AFU_ORTHOLOGUE AFUA_1G13630)"/>
    <property type="match status" value="1"/>
</dbReference>
<keyword evidence="2 4" id="KW-0560">Oxidoreductase</keyword>
<dbReference type="InterPro" id="IPR006139">
    <property type="entry name" value="D-isomer_2_OHA_DH_cat_dom"/>
</dbReference>
<dbReference type="GO" id="GO:0016616">
    <property type="term" value="F:oxidoreductase activity, acting on the CH-OH group of donors, NAD or NADP as acceptor"/>
    <property type="evidence" value="ECO:0007669"/>
    <property type="project" value="InterPro"/>
</dbReference>
<dbReference type="GO" id="GO:0051287">
    <property type="term" value="F:NAD binding"/>
    <property type="evidence" value="ECO:0007669"/>
    <property type="project" value="InterPro"/>
</dbReference>
<evidence type="ECO:0000256" key="2">
    <source>
        <dbReference type="ARBA" id="ARBA00023002"/>
    </source>
</evidence>
<dbReference type="Proteomes" id="UP001140511">
    <property type="component" value="Unassembled WGS sequence"/>
</dbReference>
<evidence type="ECO:0000259" key="6">
    <source>
        <dbReference type="Pfam" id="PF02826"/>
    </source>
</evidence>
<evidence type="ECO:0000256" key="1">
    <source>
        <dbReference type="ARBA" id="ARBA00005854"/>
    </source>
</evidence>
<feature type="domain" description="D-isomer specific 2-hydroxyacid dehydrogenase catalytic" evidence="5">
    <location>
        <begin position="28"/>
        <end position="336"/>
    </location>
</feature>
<evidence type="ECO:0000259" key="5">
    <source>
        <dbReference type="Pfam" id="PF00389"/>
    </source>
</evidence>
<evidence type="ECO:0000256" key="3">
    <source>
        <dbReference type="ARBA" id="ARBA00023027"/>
    </source>
</evidence>
<dbReference type="Pfam" id="PF00389">
    <property type="entry name" value="2-Hacid_dh"/>
    <property type="match status" value="1"/>
</dbReference>
<evidence type="ECO:0000256" key="4">
    <source>
        <dbReference type="RuleBase" id="RU003719"/>
    </source>
</evidence>
<protein>
    <submittedName>
        <fullName evidence="7">D-isomer specific 2-hydroxyacid dehydrogenase, NAD binding domain-containing protein</fullName>
    </submittedName>
</protein>
<dbReference type="InterPro" id="IPR050418">
    <property type="entry name" value="D-iso_2-hydroxyacid_DH_PdxB"/>
</dbReference>
<comment type="caution">
    <text evidence="7">The sequence shown here is derived from an EMBL/GenBank/DDBJ whole genome shotgun (WGS) entry which is preliminary data.</text>
</comment>
<dbReference type="AlphaFoldDB" id="A0A9W9BDG6"/>
<gene>
    <name evidence="7" type="ORF">T069G_08718</name>
</gene>
<dbReference type="EMBL" id="JAOPEN010000005">
    <property type="protein sequence ID" value="KAJ4857821.1"/>
    <property type="molecule type" value="Genomic_DNA"/>
</dbReference>
<keyword evidence="8" id="KW-1185">Reference proteome</keyword>
<dbReference type="InterPro" id="IPR006140">
    <property type="entry name" value="D-isomer_DH_NAD-bd"/>
</dbReference>
<evidence type="ECO:0000313" key="8">
    <source>
        <dbReference type="Proteomes" id="UP001140511"/>
    </source>
</evidence>
<name>A0A9W9BDG6_9HYPO</name>
<dbReference type="GeneID" id="80870616"/>
<dbReference type="Pfam" id="PF02826">
    <property type="entry name" value="2-Hacid_dh_C"/>
    <property type="match status" value="1"/>
</dbReference>
<feature type="domain" description="D-isomer specific 2-hydroxyacid dehydrogenase NAD-binding" evidence="6">
    <location>
        <begin position="140"/>
        <end position="307"/>
    </location>
</feature>